<evidence type="ECO:0000256" key="1">
    <source>
        <dbReference type="SAM" id="MobiDB-lite"/>
    </source>
</evidence>
<feature type="compositionally biased region" description="Polar residues" evidence="1">
    <location>
        <begin position="186"/>
        <end position="195"/>
    </location>
</feature>
<organism evidence="2 3">
    <name type="scientific">Colletotrichum phormii</name>
    <dbReference type="NCBI Taxonomy" id="359342"/>
    <lineage>
        <taxon>Eukaryota</taxon>
        <taxon>Fungi</taxon>
        <taxon>Dikarya</taxon>
        <taxon>Ascomycota</taxon>
        <taxon>Pezizomycotina</taxon>
        <taxon>Sordariomycetes</taxon>
        <taxon>Hypocreomycetidae</taxon>
        <taxon>Glomerellales</taxon>
        <taxon>Glomerellaceae</taxon>
        <taxon>Colletotrichum</taxon>
        <taxon>Colletotrichum acutatum species complex</taxon>
    </lineage>
</organism>
<dbReference type="RefSeq" id="XP_060446973.1">
    <property type="nucleotide sequence ID" value="XM_060588934.1"/>
</dbReference>
<accession>A0AAJ0EIS9</accession>
<feature type="compositionally biased region" description="Low complexity" evidence="1">
    <location>
        <begin position="196"/>
        <end position="210"/>
    </location>
</feature>
<protein>
    <submittedName>
        <fullName evidence="2">Uncharacterized protein</fullName>
    </submittedName>
</protein>
<proteinExistence type="predicted"/>
<feature type="compositionally biased region" description="Basic and acidic residues" evidence="1">
    <location>
        <begin position="215"/>
        <end position="234"/>
    </location>
</feature>
<evidence type="ECO:0000313" key="2">
    <source>
        <dbReference type="EMBL" id="KAK1638366.1"/>
    </source>
</evidence>
<comment type="caution">
    <text evidence="2">The sequence shown here is derived from an EMBL/GenBank/DDBJ whole genome shotgun (WGS) entry which is preliminary data.</text>
</comment>
<dbReference type="GeneID" id="85473796"/>
<name>A0AAJ0EIS9_9PEZI</name>
<feature type="region of interest" description="Disordered" evidence="1">
    <location>
        <begin position="26"/>
        <end position="45"/>
    </location>
</feature>
<feature type="region of interest" description="Disordered" evidence="1">
    <location>
        <begin position="186"/>
        <end position="234"/>
    </location>
</feature>
<gene>
    <name evidence="2" type="ORF">BDP81DRAFT_405387</name>
</gene>
<sequence>MMASATESLQTQQLTVLSGLHALTIPKDNDPWRQPQPPAYSPQAQPTVFGSIASHFVRRDGTHSSQCSQRTSHCLQDSILLDADEEEEEEDSSPISLRISTRIDVASDNNLIALPYSPAAQANSIAKAIVDAIYERDWTVGCPLIDENGRPRPLKLEVDAGITVRGSSNVIGTEAVITEFLQRGTYTQRHTSNQQSRSESTDSAASPSSPNRRRPASELDAPEHPVYKRARSEE</sequence>
<dbReference type="AlphaFoldDB" id="A0AAJ0EIS9"/>
<keyword evidence="3" id="KW-1185">Reference proteome</keyword>
<evidence type="ECO:0000313" key="3">
    <source>
        <dbReference type="Proteomes" id="UP001243989"/>
    </source>
</evidence>
<dbReference type="EMBL" id="JAHMHQ010000007">
    <property type="protein sequence ID" value="KAK1638366.1"/>
    <property type="molecule type" value="Genomic_DNA"/>
</dbReference>
<dbReference type="Proteomes" id="UP001243989">
    <property type="component" value="Unassembled WGS sequence"/>
</dbReference>
<reference evidence="2" key="1">
    <citation type="submission" date="2021-06" db="EMBL/GenBank/DDBJ databases">
        <title>Comparative genomics, transcriptomics and evolutionary studies reveal genomic signatures of adaptation to plant cell wall in hemibiotrophic fungi.</title>
        <authorList>
            <consortium name="DOE Joint Genome Institute"/>
            <person name="Baroncelli R."/>
            <person name="Diaz J.F."/>
            <person name="Benocci T."/>
            <person name="Peng M."/>
            <person name="Battaglia E."/>
            <person name="Haridas S."/>
            <person name="Andreopoulos W."/>
            <person name="Labutti K."/>
            <person name="Pangilinan J."/>
            <person name="Floch G.L."/>
            <person name="Makela M.R."/>
            <person name="Henrissat B."/>
            <person name="Grigoriev I.V."/>
            <person name="Crouch J.A."/>
            <person name="De Vries R.P."/>
            <person name="Sukno S.A."/>
            <person name="Thon M.R."/>
        </authorList>
    </citation>
    <scope>NUCLEOTIDE SEQUENCE</scope>
    <source>
        <strain evidence="2">CBS 102054</strain>
    </source>
</reference>